<evidence type="ECO:0000256" key="6">
    <source>
        <dbReference type="SAM" id="Phobius"/>
    </source>
</evidence>
<feature type="transmembrane region" description="Helical" evidence="6">
    <location>
        <begin position="347"/>
        <end position="369"/>
    </location>
</feature>
<proteinExistence type="predicted"/>
<dbReference type="Pfam" id="PF07690">
    <property type="entry name" value="MFS_1"/>
    <property type="match status" value="1"/>
</dbReference>
<feature type="transmembrane region" description="Helical" evidence="6">
    <location>
        <begin position="313"/>
        <end position="335"/>
    </location>
</feature>
<dbReference type="SUPFAM" id="SSF103473">
    <property type="entry name" value="MFS general substrate transporter"/>
    <property type="match status" value="1"/>
</dbReference>
<dbReference type="Proteomes" id="UP001240150">
    <property type="component" value="Chromosome"/>
</dbReference>
<accession>A0ABY8WQL8</accession>
<dbReference type="EMBL" id="CP126980">
    <property type="protein sequence ID" value="WIN00177.1"/>
    <property type="molecule type" value="Genomic_DNA"/>
</dbReference>
<dbReference type="PANTHER" id="PTHR23513">
    <property type="entry name" value="INTEGRAL MEMBRANE EFFLUX PROTEIN-RELATED"/>
    <property type="match status" value="1"/>
</dbReference>
<comment type="subcellular location">
    <subcellularLocation>
        <location evidence="1">Cell membrane</location>
        <topology evidence="1">Multi-pass membrane protein</topology>
    </subcellularLocation>
</comment>
<dbReference type="Gene3D" id="1.20.1250.20">
    <property type="entry name" value="MFS general substrate transporter like domains"/>
    <property type="match status" value="1"/>
</dbReference>
<dbReference type="RefSeq" id="WP_284921665.1">
    <property type="nucleotide sequence ID" value="NZ_CP126980.1"/>
</dbReference>
<feature type="transmembrane region" description="Helical" evidence="6">
    <location>
        <begin position="258"/>
        <end position="277"/>
    </location>
</feature>
<feature type="transmembrane region" description="Helical" evidence="6">
    <location>
        <begin position="375"/>
        <end position="396"/>
    </location>
</feature>
<evidence type="ECO:0000256" key="3">
    <source>
        <dbReference type="ARBA" id="ARBA00022692"/>
    </source>
</evidence>
<dbReference type="CDD" id="cd06173">
    <property type="entry name" value="MFS_MefA_like"/>
    <property type="match status" value="1"/>
</dbReference>
<gene>
    <name evidence="7" type="ORF">ACTOB_003871</name>
</gene>
<keyword evidence="8" id="KW-1185">Reference proteome</keyword>
<protein>
    <submittedName>
        <fullName evidence="7">MFS transporter</fullName>
    </submittedName>
</protein>
<dbReference type="InterPro" id="IPR036259">
    <property type="entry name" value="MFS_trans_sf"/>
</dbReference>
<keyword evidence="5 6" id="KW-0472">Membrane</keyword>
<reference evidence="7 8" key="1">
    <citation type="submission" date="2023-06" db="EMBL/GenBank/DDBJ databases">
        <authorList>
            <person name="Yushchuk O."/>
            <person name="Binda E."/>
            <person name="Ruckert-Reed C."/>
            <person name="Fedorenko V."/>
            <person name="Kalinowski J."/>
            <person name="Marinelli F."/>
        </authorList>
    </citation>
    <scope>NUCLEOTIDE SEQUENCE [LARGE SCALE GENOMIC DNA]</scope>
    <source>
        <strain evidence="7 8">NRRL 3884</strain>
    </source>
</reference>
<feature type="transmembrane region" description="Helical" evidence="6">
    <location>
        <begin position="223"/>
        <end position="246"/>
    </location>
</feature>
<evidence type="ECO:0000313" key="8">
    <source>
        <dbReference type="Proteomes" id="UP001240150"/>
    </source>
</evidence>
<feature type="transmembrane region" description="Helical" evidence="6">
    <location>
        <begin position="172"/>
        <end position="194"/>
    </location>
</feature>
<dbReference type="InterPro" id="IPR011701">
    <property type="entry name" value="MFS"/>
</dbReference>
<keyword evidence="3 6" id="KW-0812">Transmembrane</keyword>
<evidence type="ECO:0000313" key="7">
    <source>
        <dbReference type="EMBL" id="WIN00177.1"/>
    </source>
</evidence>
<keyword evidence="4 6" id="KW-1133">Transmembrane helix</keyword>
<keyword evidence="2" id="KW-1003">Cell membrane</keyword>
<sequence length="405" mass="42130">MSQPLVLRNQAFARVWAAQICSQVAGRMFQAGVVWWVVSEVAESVRGRATGPFMMLASLPAVLLIPVVARTLARYTSRGVMRTAELAAAAVTLVLLVWALLTELPMAAPYPAVFLLAVTQCFFNPCLTKSVPELVDARDIQHATSFEMSTQSIAGLVGAVAGPYLIHLGGPAPLVAACSGAFLLSALLIHVAGFRTAEAPRPSAPSGPAPAQRKLRAVLADLPFVRTVLICFAAANLFATAGAVIYPLYVRGVFGDDPGVLVLFQTAIGIGMLVGSFSGPHVPGRPTALGPLCLLGIAAGLTVPGLVTGRIMTSVALLGVGWCAGVLGVKFVTLFQRTVPAADKPVFFAAMQALMTATFPVASIAFGFLADLVEPRTLCLAQGVGLLPAALALLAVRDREPVPVS</sequence>
<organism evidence="7 8">
    <name type="scientific">Actinoplanes oblitus</name>
    <dbReference type="NCBI Taxonomy" id="3040509"/>
    <lineage>
        <taxon>Bacteria</taxon>
        <taxon>Bacillati</taxon>
        <taxon>Actinomycetota</taxon>
        <taxon>Actinomycetes</taxon>
        <taxon>Micromonosporales</taxon>
        <taxon>Micromonosporaceae</taxon>
        <taxon>Actinoplanes</taxon>
    </lineage>
</organism>
<evidence type="ECO:0000256" key="1">
    <source>
        <dbReference type="ARBA" id="ARBA00004651"/>
    </source>
</evidence>
<feature type="transmembrane region" description="Helical" evidence="6">
    <location>
        <begin position="53"/>
        <end position="72"/>
    </location>
</feature>
<name>A0ABY8WQL8_9ACTN</name>
<evidence type="ECO:0000256" key="4">
    <source>
        <dbReference type="ARBA" id="ARBA00022989"/>
    </source>
</evidence>
<dbReference type="PANTHER" id="PTHR23513:SF6">
    <property type="entry name" value="MAJOR FACILITATOR SUPERFAMILY ASSOCIATED DOMAIN-CONTAINING PROTEIN"/>
    <property type="match status" value="1"/>
</dbReference>
<feature type="transmembrane region" description="Helical" evidence="6">
    <location>
        <begin position="84"/>
        <end position="101"/>
    </location>
</feature>
<evidence type="ECO:0000256" key="5">
    <source>
        <dbReference type="ARBA" id="ARBA00023136"/>
    </source>
</evidence>
<evidence type="ECO:0000256" key="2">
    <source>
        <dbReference type="ARBA" id="ARBA00022475"/>
    </source>
</evidence>
<feature type="transmembrane region" description="Helical" evidence="6">
    <location>
        <begin position="289"/>
        <end position="307"/>
    </location>
</feature>